<keyword evidence="6 12" id="KW-0863">Zinc-finger</keyword>
<feature type="domain" description="C2H2-type" evidence="13">
    <location>
        <begin position="406"/>
        <end position="433"/>
    </location>
</feature>
<evidence type="ECO:0000256" key="2">
    <source>
        <dbReference type="ARBA" id="ARBA00004123"/>
    </source>
</evidence>
<accession>U3KMI0</accession>
<feature type="domain" description="C2H2-type" evidence="13">
    <location>
        <begin position="294"/>
        <end position="321"/>
    </location>
</feature>
<feature type="domain" description="C2H2-type" evidence="13">
    <location>
        <begin position="434"/>
        <end position="461"/>
    </location>
</feature>
<dbReference type="GeneTree" id="ENSGT00940000160770"/>
<protein>
    <submittedName>
        <fullName evidence="15">Zinc finger protein 677</fullName>
    </submittedName>
</protein>
<evidence type="ECO:0000256" key="8">
    <source>
        <dbReference type="ARBA" id="ARBA00023015"/>
    </source>
</evidence>
<feature type="domain" description="C2H2-type" evidence="13">
    <location>
        <begin position="378"/>
        <end position="405"/>
    </location>
</feature>
<dbReference type="PANTHER" id="PTHR23226">
    <property type="entry name" value="ZINC FINGER AND SCAN DOMAIN-CONTAINING"/>
    <property type="match status" value="1"/>
</dbReference>
<dbReference type="InterPro" id="IPR036051">
    <property type="entry name" value="KRAB_dom_sf"/>
</dbReference>
<dbReference type="FunFam" id="3.30.160.60:FF:000348">
    <property type="entry name" value="zinc finger protein 260"/>
    <property type="match status" value="1"/>
</dbReference>
<evidence type="ECO:0000256" key="11">
    <source>
        <dbReference type="ARBA" id="ARBA00023242"/>
    </source>
</evidence>
<gene>
    <name evidence="15" type="primary">ZNF677</name>
</gene>
<evidence type="ECO:0000256" key="5">
    <source>
        <dbReference type="ARBA" id="ARBA00022737"/>
    </source>
</evidence>
<dbReference type="CDD" id="cd07765">
    <property type="entry name" value="KRAB_A-box"/>
    <property type="match status" value="1"/>
</dbReference>
<evidence type="ECO:0000256" key="1">
    <source>
        <dbReference type="ARBA" id="ARBA00003767"/>
    </source>
</evidence>
<dbReference type="PaxDb" id="9986-ENSOCUP00000026438"/>
<evidence type="ECO:0000256" key="4">
    <source>
        <dbReference type="ARBA" id="ARBA00022723"/>
    </source>
</evidence>
<feature type="domain" description="C2H2-type" evidence="13">
    <location>
        <begin position="462"/>
        <end position="489"/>
    </location>
</feature>
<dbReference type="eggNOG" id="KOG1721">
    <property type="taxonomic scope" value="Eukaryota"/>
</dbReference>
<dbReference type="AlphaFoldDB" id="U3KMI0"/>
<dbReference type="Pfam" id="PF01352">
    <property type="entry name" value="KRAB"/>
    <property type="match status" value="1"/>
</dbReference>
<feature type="domain" description="C2H2-type" evidence="13">
    <location>
        <begin position="518"/>
        <end position="545"/>
    </location>
</feature>
<evidence type="ECO:0000259" key="14">
    <source>
        <dbReference type="PROSITE" id="PS50805"/>
    </source>
</evidence>
<dbReference type="PROSITE" id="PS00028">
    <property type="entry name" value="ZINC_FINGER_C2H2_1"/>
    <property type="match status" value="10"/>
</dbReference>
<dbReference type="FunFam" id="3.30.160.60:FF:000634">
    <property type="entry name" value="Zinc finger X-chromosomal protein"/>
    <property type="match status" value="1"/>
</dbReference>
<dbReference type="SMR" id="U3KMI0"/>
<dbReference type="FunFam" id="3.30.160.60:FF:001105">
    <property type="entry name" value="Zinc finger protein 677"/>
    <property type="match status" value="2"/>
</dbReference>
<dbReference type="FunFam" id="3.30.160.60:FF:000512">
    <property type="entry name" value="zinc finger protein 197 isoform X1"/>
    <property type="match status" value="1"/>
</dbReference>
<feature type="domain" description="C2H2-type" evidence="13">
    <location>
        <begin position="490"/>
        <end position="517"/>
    </location>
</feature>
<keyword evidence="16" id="KW-1185">Reference proteome</keyword>
<evidence type="ECO:0000259" key="13">
    <source>
        <dbReference type="PROSITE" id="PS50157"/>
    </source>
</evidence>
<dbReference type="CTD" id="342926"/>
<dbReference type="SMART" id="SM00349">
    <property type="entry name" value="KRAB"/>
    <property type="match status" value="1"/>
</dbReference>
<evidence type="ECO:0000256" key="6">
    <source>
        <dbReference type="ARBA" id="ARBA00022771"/>
    </source>
</evidence>
<dbReference type="FunFam" id="3.30.160.60:FF:001700">
    <property type="entry name" value="Zinc finger protein 677"/>
    <property type="match status" value="1"/>
</dbReference>
<evidence type="ECO:0000256" key="7">
    <source>
        <dbReference type="ARBA" id="ARBA00022833"/>
    </source>
</evidence>
<dbReference type="Gene3D" id="6.10.140.140">
    <property type="match status" value="1"/>
</dbReference>
<keyword evidence="8" id="KW-0805">Transcription regulation</keyword>
<keyword evidence="9" id="KW-0238">DNA-binding</keyword>
<dbReference type="GO" id="GO:0008270">
    <property type="term" value="F:zinc ion binding"/>
    <property type="evidence" value="ECO:0007669"/>
    <property type="project" value="UniProtKB-KW"/>
</dbReference>
<dbReference type="FunFam" id="3.30.160.60:FF:000853">
    <property type="entry name" value="zinc finger protein 205 isoform X1"/>
    <property type="match status" value="1"/>
</dbReference>
<keyword evidence="10" id="KW-0804">Transcription</keyword>
<dbReference type="InterPro" id="IPR013087">
    <property type="entry name" value="Znf_C2H2_type"/>
</dbReference>
<evidence type="ECO:0000256" key="10">
    <source>
        <dbReference type="ARBA" id="ARBA00023163"/>
    </source>
</evidence>
<dbReference type="InterPro" id="IPR001909">
    <property type="entry name" value="KRAB"/>
</dbReference>
<feature type="domain" description="C2H2-type" evidence="13">
    <location>
        <begin position="266"/>
        <end position="293"/>
    </location>
</feature>
<dbReference type="STRING" id="9986.ENSOCUP00000026438"/>
<dbReference type="FunFam" id="3.30.160.60:FF:000016">
    <property type="entry name" value="zinc finger protein 37 homolog"/>
    <property type="match status" value="1"/>
</dbReference>
<dbReference type="Pfam" id="PF13465">
    <property type="entry name" value="zf-H2C2_2"/>
    <property type="match status" value="1"/>
</dbReference>
<feature type="domain" description="C2H2-type" evidence="13">
    <location>
        <begin position="322"/>
        <end position="349"/>
    </location>
</feature>
<dbReference type="GO" id="GO:0000978">
    <property type="term" value="F:RNA polymerase II cis-regulatory region sequence-specific DNA binding"/>
    <property type="evidence" value="ECO:0007669"/>
    <property type="project" value="TreeGrafter"/>
</dbReference>
<keyword evidence="7" id="KW-0862">Zinc</keyword>
<evidence type="ECO:0000256" key="3">
    <source>
        <dbReference type="ARBA" id="ARBA00006991"/>
    </source>
</evidence>
<evidence type="ECO:0000256" key="9">
    <source>
        <dbReference type="ARBA" id="ARBA00023125"/>
    </source>
</evidence>
<dbReference type="SMART" id="SM00355">
    <property type="entry name" value="ZnF_C2H2"/>
    <property type="match status" value="10"/>
</dbReference>
<sequence length="585" mass="68092">MALSQELFTFKDVAIEFSQEEWECLGPAQRNLYRDVMLENYKNLLFLDENNFPPEVDISSEFANKRLSLKEAMNKGKLYHPVVLEGNESHSIKTLDLKDSWKNMQECDSQCEHDERNHRAVPLTYSKNLSHRKDQQHSKSSINFPLKHSVSIRDCAYQYFLHDKPCMRNVLKLKSNFSYTRDKYVKCFENRMGLSLQAHQIEVPRFQNEKTYECHQVQKAVNNGSSVSLCQRLCPNVKNICNKHRRILKYPLLPQYGVTHTREKSYKCHDCEKVFSKSSNLTNHRRIHSGQKPYKCNECGKAFNQCSNLSRHRRVHTGEKPYKCNICGKVYSQNSNLASHQRMHTGEKPYKCQECGKGFIQRSHLWGHERIHTGEKPYKCHECGRAFAERSSLIQHKRIHTGEKPYVCNECGKAFKQCSHLTRHQNVHPGEKPHKCNVCGKAFIQNSSLVEHQRIHTGEKPYKCDRCDKAFIKRSHLWGHQRTHTGEKPHKCDECGKAFAERSNLTQHKKIHTGEKPYKCNECGKAFTQFANLNRHQKIHTEKHCKHNVCGSVFVQSSKLGDCQGIHRDKHKGSIQVPLNDRDLL</sequence>
<dbReference type="FunFam" id="3.30.160.60:FF:002343">
    <property type="entry name" value="Zinc finger protein 33A"/>
    <property type="match status" value="1"/>
</dbReference>
<dbReference type="RefSeq" id="XP_069919041.1">
    <property type="nucleotide sequence ID" value="XM_070062940.1"/>
</dbReference>
<dbReference type="GO" id="GO:0000981">
    <property type="term" value="F:DNA-binding transcription factor activity, RNA polymerase II-specific"/>
    <property type="evidence" value="ECO:0007669"/>
    <property type="project" value="TreeGrafter"/>
</dbReference>
<evidence type="ECO:0000313" key="16">
    <source>
        <dbReference type="Proteomes" id="UP000001811"/>
    </source>
</evidence>
<reference evidence="15 16" key="1">
    <citation type="journal article" date="2011" name="Nature">
        <title>A high-resolution map of human evolutionary constraint using 29 mammals.</title>
        <authorList>
            <person name="Lindblad-Toh K."/>
            <person name="Garber M."/>
            <person name="Zuk O."/>
            <person name="Lin M.F."/>
            <person name="Parker B.J."/>
            <person name="Washietl S."/>
            <person name="Kheradpour P."/>
            <person name="Ernst J."/>
            <person name="Jordan G."/>
            <person name="Mauceli E."/>
            <person name="Ward L.D."/>
            <person name="Lowe C.B."/>
            <person name="Holloway A.K."/>
            <person name="Clamp M."/>
            <person name="Gnerre S."/>
            <person name="Alfoldi J."/>
            <person name="Beal K."/>
            <person name="Chang J."/>
            <person name="Clawson H."/>
            <person name="Cuff J."/>
            <person name="Di Palma F."/>
            <person name="Fitzgerald S."/>
            <person name="Flicek P."/>
            <person name="Guttman M."/>
            <person name="Hubisz M.J."/>
            <person name="Jaffe D.B."/>
            <person name="Jungreis I."/>
            <person name="Kent W.J."/>
            <person name="Kostka D."/>
            <person name="Lara M."/>
            <person name="Martins A.L."/>
            <person name="Massingham T."/>
            <person name="Moltke I."/>
            <person name="Raney B.J."/>
            <person name="Rasmussen M.D."/>
            <person name="Robinson J."/>
            <person name="Stark A."/>
            <person name="Vilella A.J."/>
            <person name="Wen J."/>
            <person name="Xie X."/>
            <person name="Zody M.C."/>
            <person name="Baldwin J."/>
            <person name="Bloom T."/>
            <person name="Chin C.W."/>
            <person name="Heiman D."/>
            <person name="Nicol R."/>
            <person name="Nusbaum C."/>
            <person name="Young S."/>
            <person name="Wilkinson J."/>
            <person name="Worley K.C."/>
            <person name="Kovar C.L."/>
            <person name="Muzny D.M."/>
            <person name="Gibbs R.A."/>
            <person name="Cree A."/>
            <person name="Dihn H.H."/>
            <person name="Fowler G."/>
            <person name="Jhangiani S."/>
            <person name="Joshi V."/>
            <person name="Lee S."/>
            <person name="Lewis L.R."/>
            <person name="Nazareth L.V."/>
            <person name="Okwuonu G."/>
            <person name="Santibanez J."/>
            <person name="Warren W.C."/>
            <person name="Mardis E.R."/>
            <person name="Weinstock G.M."/>
            <person name="Wilson R.K."/>
            <person name="Delehaunty K."/>
            <person name="Dooling D."/>
            <person name="Fronik C."/>
            <person name="Fulton L."/>
            <person name="Fulton B."/>
            <person name="Graves T."/>
            <person name="Minx P."/>
            <person name="Sodergren E."/>
            <person name="Birney E."/>
            <person name="Margulies E.H."/>
            <person name="Herrero J."/>
            <person name="Green E.D."/>
            <person name="Haussler D."/>
            <person name="Siepel A."/>
            <person name="Goldman N."/>
            <person name="Pollard K.S."/>
            <person name="Pedersen J.S."/>
            <person name="Lander E.S."/>
            <person name="Kellis M."/>
        </authorList>
    </citation>
    <scope>NUCLEOTIDE SEQUENCE [LARGE SCALE GENOMIC DNA]</scope>
    <source>
        <strain evidence="16">Thorbecke</strain>
    </source>
</reference>
<comment type="function">
    <text evidence="1">May be involved in transcriptional regulation.</text>
</comment>
<dbReference type="FunFam" id="3.30.160.60:FF:002004">
    <property type="entry name" value="Zinc finger protein 473"/>
    <property type="match status" value="1"/>
</dbReference>
<keyword evidence="5" id="KW-0677">Repeat</keyword>
<reference evidence="15" key="2">
    <citation type="submission" date="2025-08" db="UniProtKB">
        <authorList>
            <consortium name="Ensembl"/>
        </authorList>
    </citation>
    <scope>IDENTIFICATION</scope>
    <source>
        <strain evidence="15">Thorbecke</strain>
    </source>
</reference>
<dbReference type="InterPro" id="IPR036236">
    <property type="entry name" value="Znf_C2H2_sf"/>
</dbReference>
<dbReference type="GeneID" id="138846620"/>
<organism evidence="15 16">
    <name type="scientific">Oryctolagus cuniculus</name>
    <name type="common">Rabbit</name>
    <dbReference type="NCBI Taxonomy" id="9986"/>
    <lineage>
        <taxon>Eukaryota</taxon>
        <taxon>Metazoa</taxon>
        <taxon>Chordata</taxon>
        <taxon>Craniata</taxon>
        <taxon>Vertebrata</taxon>
        <taxon>Euteleostomi</taxon>
        <taxon>Mammalia</taxon>
        <taxon>Eutheria</taxon>
        <taxon>Euarchontoglires</taxon>
        <taxon>Glires</taxon>
        <taxon>Lagomorpha</taxon>
        <taxon>Leporidae</taxon>
        <taxon>Oryctolagus</taxon>
    </lineage>
</organism>
<dbReference type="PANTHER" id="PTHR23226:SF371">
    <property type="entry name" value="ZINC FINGER PROTEIN 112-LIKE PROTEIN"/>
    <property type="match status" value="1"/>
</dbReference>
<dbReference type="InParanoid" id="U3KMI0"/>
<dbReference type="Ensembl" id="ENSOCUT00000033390.2">
    <property type="protein sequence ID" value="ENSOCUP00000026438.2"/>
    <property type="gene ID" value="ENSOCUG00000029150.2"/>
</dbReference>
<name>U3KMI0_RABIT</name>
<reference evidence="15" key="3">
    <citation type="submission" date="2025-09" db="UniProtKB">
        <authorList>
            <consortium name="Ensembl"/>
        </authorList>
    </citation>
    <scope>IDENTIFICATION</scope>
    <source>
        <strain evidence="15">Thorbecke</strain>
    </source>
</reference>
<dbReference type="Bgee" id="ENSOCUG00000029150">
    <property type="expression patterns" value="Expressed in autopod skin and 15 other cell types or tissues"/>
</dbReference>
<dbReference type="PROSITE" id="PS50805">
    <property type="entry name" value="KRAB"/>
    <property type="match status" value="1"/>
</dbReference>
<dbReference type="Gene3D" id="3.30.160.60">
    <property type="entry name" value="Classic Zinc Finger"/>
    <property type="match status" value="10"/>
</dbReference>
<dbReference type="SUPFAM" id="SSF57667">
    <property type="entry name" value="beta-beta-alpha zinc fingers"/>
    <property type="match status" value="6"/>
</dbReference>
<dbReference type="HOGENOM" id="CLU_002678_44_5_1"/>
<keyword evidence="4" id="KW-0479">Metal-binding</keyword>
<dbReference type="GO" id="GO:0005654">
    <property type="term" value="C:nucleoplasm"/>
    <property type="evidence" value="ECO:0007669"/>
    <property type="project" value="UniProtKB-ARBA"/>
</dbReference>
<proteinExistence type="inferred from homology"/>
<dbReference type="PROSITE" id="PS50157">
    <property type="entry name" value="ZINC_FINGER_C2H2_2"/>
    <property type="match status" value="10"/>
</dbReference>
<comment type="similarity">
    <text evidence="3">Belongs to the krueppel C2H2-type zinc-finger protein family.</text>
</comment>
<keyword evidence="11" id="KW-0539">Nucleus</keyword>
<dbReference type="Proteomes" id="UP000001811">
    <property type="component" value="Unplaced"/>
</dbReference>
<feature type="domain" description="KRAB" evidence="14">
    <location>
        <begin position="8"/>
        <end position="79"/>
    </location>
</feature>
<evidence type="ECO:0000256" key="12">
    <source>
        <dbReference type="PROSITE-ProRule" id="PRU00042"/>
    </source>
</evidence>
<evidence type="ECO:0000313" key="15">
    <source>
        <dbReference type="Ensembl" id="ENSOCUP00000026438.2"/>
    </source>
</evidence>
<dbReference type="SUPFAM" id="SSF109640">
    <property type="entry name" value="KRAB domain (Kruppel-associated box)"/>
    <property type="match status" value="1"/>
</dbReference>
<feature type="domain" description="C2H2-type" evidence="13">
    <location>
        <begin position="350"/>
        <end position="377"/>
    </location>
</feature>
<dbReference type="Pfam" id="PF00096">
    <property type="entry name" value="zf-C2H2"/>
    <property type="match status" value="8"/>
</dbReference>
<comment type="subcellular location">
    <subcellularLocation>
        <location evidence="2">Nucleus</location>
    </subcellularLocation>
</comment>